<gene>
    <name evidence="1" type="ORF">V6N11_034046</name>
</gene>
<proteinExistence type="predicted"/>
<evidence type="ECO:0000313" key="1">
    <source>
        <dbReference type="EMBL" id="KAK9019004.1"/>
    </source>
</evidence>
<name>A0ABR2S1G7_9ROSI</name>
<dbReference type="EMBL" id="JBBPBN010000018">
    <property type="protein sequence ID" value="KAK9019004.1"/>
    <property type="molecule type" value="Genomic_DNA"/>
</dbReference>
<dbReference type="Proteomes" id="UP001396334">
    <property type="component" value="Unassembled WGS sequence"/>
</dbReference>
<keyword evidence="2" id="KW-1185">Reference proteome</keyword>
<sequence>MAELMVWMVALGNAEGFSMEVRWNESSVKAGLEQAVSSMVLVGAVGVVMEAEGREFEWGSVKGLLEASRFWLGNSGFEAMMKMGLKK</sequence>
<accession>A0ABR2S1G7</accession>
<evidence type="ECO:0000313" key="2">
    <source>
        <dbReference type="Proteomes" id="UP001396334"/>
    </source>
</evidence>
<comment type="caution">
    <text evidence="1">The sequence shown here is derived from an EMBL/GenBank/DDBJ whole genome shotgun (WGS) entry which is preliminary data.</text>
</comment>
<organism evidence="1 2">
    <name type="scientific">Hibiscus sabdariffa</name>
    <name type="common">roselle</name>
    <dbReference type="NCBI Taxonomy" id="183260"/>
    <lineage>
        <taxon>Eukaryota</taxon>
        <taxon>Viridiplantae</taxon>
        <taxon>Streptophyta</taxon>
        <taxon>Embryophyta</taxon>
        <taxon>Tracheophyta</taxon>
        <taxon>Spermatophyta</taxon>
        <taxon>Magnoliopsida</taxon>
        <taxon>eudicotyledons</taxon>
        <taxon>Gunneridae</taxon>
        <taxon>Pentapetalae</taxon>
        <taxon>rosids</taxon>
        <taxon>malvids</taxon>
        <taxon>Malvales</taxon>
        <taxon>Malvaceae</taxon>
        <taxon>Malvoideae</taxon>
        <taxon>Hibiscus</taxon>
    </lineage>
</organism>
<protein>
    <submittedName>
        <fullName evidence="1">Uncharacterized protein</fullName>
    </submittedName>
</protein>
<reference evidence="1 2" key="1">
    <citation type="journal article" date="2024" name="G3 (Bethesda)">
        <title>Genome assembly of Hibiscus sabdariffa L. provides insights into metabolisms of medicinal natural products.</title>
        <authorList>
            <person name="Kim T."/>
        </authorList>
    </citation>
    <scope>NUCLEOTIDE SEQUENCE [LARGE SCALE GENOMIC DNA]</scope>
    <source>
        <strain evidence="1">TK-2024</strain>
        <tissue evidence="1">Old leaves</tissue>
    </source>
</reference>